<dbReference type="PANTHER" id="PTHR44229:SF4">
    <property type="entry name" value="15-HYDROXYPROSTAGLANDIN DEHYDROGENASE [NAD(+)]"/>
    <property type="match status" value="1"/>
</dbReference>
<dbReference type="Pfam" id="PF00106">
    <property type="entry name" value="adh_short"/>
    <property type="match status" value="1"/>
</dbReference>
<dbReference type="PANTHER" id="PTHR44229">
    <property type="entry name" value="15-HYDROXYPROSTAGLANDIN DEHYDROGENASE [NAD(+)]"/>
    <property type="match status" value="1"/>
</dbReference>
<dbReference type="HOGENOM" id="CLU_010194_13_1_1"/>
<dbReference type="SUPFAM" id="SSF51735">
    <property type="entry name" value="NAD(P)-binding Rossmann-fold domains"/>
    <property type="match status" value="1"/>
</dbReference>
<dbReference type="OMA" id="TGKCYMV"/>
<evidence type="ECO:0000313" key="3">
    <source>
        <dbReference type="EMBL" id="EEU38101.1"/>
    </source>
</evidence>
<proteinExistence type="inferred from homology"/>
<comment type="similarity">
    <text evidence="1">Belongs to the short-chain dehydrogenases/reductases (SDR) family.</text>
</comment>
<reference evidence="3 4" key="1">
    <citation type="journal article" date="2009" name="PLoS Genet.">
        <title>The genome of Nectria haematococca: contribution of supernumerary chromosomes to gene expansion.</title>
        <authorList>
            <person name="Coleman J.J."/>
            <person name="Rounsley S.D."/>
            <person name="Rodriguez-Carres M."/>
            <person name="Kuo A."/>
            <person name="Wasmann C.C."/>
            <person name="Grimwood J."/>
            <person name="Schmutz J."/>
            <person name="Taga M."/>
            <person name="White G.J."/>
            <person name="Zhou S."/>
            <person name="Schwartz D.C."/>
            <person name="Freitag M."/>
            <person name="Ma L.J."/>
            <person name="Danchin E.G."/>
            <person name="Henrissat B."/>
            <person name="Coutinho P.M."/>
            <person name="Nelson D.R."/>
            <person name="Straney D."/>
            <person name="Napoli C.A."/>
            <person name="Barker B.M."/>
            <person name="Gribskov M."/>
            <person name="Rep M."/>
            <person name="Kroken S."/>
            <person name="Molnar I."/>
            <person name="Rensing C."/>
            <person name="Kennell J.C."/>
            <person name="Zamora J."/>
            <person name="Farman M.L."/>
            <person name="Selker E.U."/>
            <person name="Salamov A."/>
            <person name="Shapiro H."/>
            <person name="Pangilinan J."/>
            <person name="Lindquist E."/>
            <person name="Lamers C."/>
            <person name="Grigoriev I.V."/>
            <person name="Geiser D.M."/>
            <person name="Covert S.F."/>
            <person name="Temporini E."/>
            <person name="Vanetten H.D."/>
        </authorList>
    </citation>
    <scope>NUCLEOTIDE SEQUENCE [LARGE SCALE GENOMIC DNA]</scope>
    <source>
        <strain evidence="4">ATCC MYA-4622 / CBS 123669 / FGSC 9596 / NRRL 45880 / 77-13-4</strain>
    </source>
</reference>
<dbReference type="GeneID" id="9670176"/>
<evidence type="ECO:0000256" key="1">
    <source>
        <dbReference type="ARBA" id="ARBA00006484"/>
    </source>
</evidence>
<name>C7ZCT8_FUSV7</name>
<evidence type="ECO:0000313" key="4">
    <source>
        <dbReference type="Proteomes" id="UP000005206"/>
    </source>
</evidence>
<dbReference type="GO" id="GO:0005737">
    <property type="term" value="C:cytoplasm"/>
    <property type="evidence" value="ECO:0007669"/>
    <property type="project" value="TreeGrafter"/>
</dbReference>
<gene>
    <name evidence="3" type="ORF">NECHADRAFT_95917</name>
</gene>
<dbReference type="Proteomes" id="UP000005206">
    <property type="component" value="Chromosome 9"/>
</dbReference>
<keyword evidence="4" id="KW-1185">Reference proteome</keyword>
<evidence type="ECO:0000256" key="2">
    <source>
        <dbReference type="ARBA" id="ARBA00023002"/>
    </source>
</evidence>
<dbReference type="PRINTS" id="PR00081">
    <property type="entry name" value="GDHRDH"/>
</dbReference>
<organism evidence="3 4">
    <name type="scientific">Fusarium vanettenii (strain ATCC MYA-4622 / CBS 123669 / FGSC 9596 / NRRL 45880 / 77-13-4)</name>
    <name type="common">Fusarium solani subsp. pisi</name>
    <dbReference type="NCBI Taxonomy" id="660122"/>
    <lineage>
        <taxon>Eukaryota</taxon>
        <taxon>Fungi</taxon>
        <taxon>Dikarya</taxon>
        <taxon>Ascomycota</taxon>
        <taxon>Pezizomycotina</taxon>
        <taxon>Sordariomycetes</taxon>
        <taxon>Hypocreomycetidae</taxon>
        <taxon>Hypocreales</taxon>
        <taxon>Nectriaceae</taxon>
        <taxon>Fusarium</taxon>
        <taxon>Fusarium solani species complex</taxon>
        <taxon>Fusarium vanettenii</taxon>
    </lineage>
</organism>
<sequence length="290" mass="30648">MESIQLDPALLRNIKSKTVLVSGAAGGIGLEIVRLFYSNGASVVMADLERGRPTAEAFIRTASDPSRVIFVAANTLAWDEMKHLFKMAVKAFSSLDVVIANAGVMESHPTLDVETVDAAGDLLEATEASKVIDINLKGTLSTLRLALHHMKGNKERFADGSRGSIVLVSSTSGYFGGTGASYNIRINGVAPFVTPTSMAGGFASEWAAAGLPSNTTEQVARVVAAISQDPARTGSCYMTCGNIIREMEATRQALLGQWLGNDVAQLMTSASTFFADLGGYPLPKLEALQD</sequence>
<dbReference type="EMBL" id="GG698919">
    <property type="protein sequence ID" value="EEU38101.1"/>
    <property type="molecule type" value="Genomic_DNA"/>
</dbReference>
<keyword evidence="2" id="KW-0560">Oxidoreductase</keyword>
<dbReference type="KEGG" id="nhe:NECHADRAFT_95917"/>
<dbReference type="eggNOG" id="KOG0725">
    <property type="taxonomic scope" value="Eukaryota"/>
</dbReference>
<dbReference type="OrthoDB" id="37659at2759"/>
<protein>
    <recommendedName>
        <fullName evidence="5">NAD(P)-binding protein</fullName>
    </recommendedName>
</protein>
<dbReference type="InParanoid" id="C7ZCT8"/>
<dbReference type="RefSeq" id="XP_003043814.1">
    <property type="nucleotide sequence ID" value="XM_003043768.1"/>
</dbReference>
<dbReference type="AlphaFoldDB" id="C7ZCT8"/>
<dbReference type="Gene3D" id="3.40.50.720">
    <property type="entry name" value="NAD(P)-binding Rossmann-like Domain"/>
    <property type="match status" value="1"/>
</dbReference>
<dbReference type="InterPro" id="IPR002347">
    <property type="entry name" value="SDR_fam"/>
</dbReference>
<dbReference type="GO" id="GO:0016616">
    <property type="term" value="F:oxidoreductase activity, acting on the CH-OH group of donors, NAD or NADP as acceptor"/>
    <property type="evidence" value="ECO:0007669"/>
    <property type="project" value="TreeGrafter"/>
</dbReference>
<evidence type="ECO:0008006" key="5">
    <source>
        <dbReference type="Google" id="ProtNLM"/>
    </source>
</evidence>
<dbReference type="InterPro" id="IPR036291">
    <property type="entry name" value="NAD(P)-bd_dom_sf"/>
</dbReference>
<dbReference type="VEuPathDB" id="FungiDB:NECHADRAFT_95917"/>
<accession>C7ZCT8</accession>